<keyword evidence="5 8" id="KW-1133">Transmembrane helix</keyword>
<dbReference type="InterPro" id="IPR050930">
    <property type="entry name" value="MFS_Vesicular_Transporter"/>
</dbReference>
<dbReference type="AlphaFoldDB" id="A0A1L9RAP4"/>
<name>A0A1L9RAP4_ASPWE</name>
<evidence type="ECO:0000256" key="6">
    <source>
        <dbReference type="ARBA" id="ARBA00023136"/>
    </source>
</evidence>
<keyword evidence="11" id="KW-1185">Reference proteome</keyword>
<dbReference type="GO" id="GO:0016020">
    <property type="term" value="C:membrane"/>
    <property type="evidence" value="ECO:0007669"/>
    <property type="project" value="UniProtKB-SubCell"/>
</dbReference>
<accession>A0A1L9RAP4</accession>
<dbReference type="Gene3D" id="1.20.1250.20">
    <property type="entry name" value="MFS general substrate transporter like domains"/>
    <property type="match status" value="1"/>
</dbReference>
<evidence type="ECO:0000256" key="7">
    <source>
        <dbReference type="SAM" id="MobiDB-lite"/>
    </source>
</evidence>
<feature type="transmembrane region" description="Helical" evidence="8">
    <location>
        <begin position="123"/>
        <end position="140"/>
    </location>
</feature>
<keyword evidence="4 8" id="KW-0812">Transmembrane</keyword>
<dbReference type="RefSeq" id="XP_040685645.1">
    <property type="nucleotide sequence ID" value="XM_040829807.1"/>
</dbReference>
<feature type="domain" description="Major facilitator superfamily (MFS) profile" evidence="9">
    <location>
        <begin position="22"/>
        <end position="456"/>
    </location>
</feature>
<dbReference type="STRING" id="1073089.A0A1L9RAP4"/>
<feature type="transmembrane region" description="Helical" evidence="8">
    <location>
        <begin position="355"/>
        <end position="382"/>
    </location>
</feature>
<feature type="transmembrane region" description="Helical" evidence="8">
    <location>
        <begin position="64"/>
        <end position="84"/>
    </location>
</feature>
<feature type="transmembrane region" description="Helical" evidence="8">
    <location>
        <begin position="254"/>
        <end position="275"/>
    </location>
</feature>
<reference evidence="11" key="1">
    <citation type="journal article" date="2017" name="Genome Biol.">
        <title>Comparative genomics reveals high biological diversity and specific adaptations in the industrially and medically important fungal genus Aspergillus.</title>
        <authorList>
            <person name="de Vries R.P."/>
            <person name="Riley R."/>
            <person name="Wiebenga A."/>
            <person name="Aguilar-Osorio G."/>
            <person name="Amillis S."/>
            <person name="Uchima C.A."/>
            <person name="Anderluh G."/>
            <person name="Asadollahi M."/>
            <person name="Askin M."/>
            <person name="Barry K."/>
            <person name="Battaglia E."/>
            <person name="Bayram O."/>
            <person name="Benocci T."/>
            <person name="Braus-Stromeyer S.A."/>
            <person name="Caldana C."/>
            <person name="Canovas D."/>
            <person name="Cerqueira G.C."/>
            <person name="Chen F."/>
            <person name="Chen W."/>
            <person name="Choi C."/>
            <person name="Clum A."/>
            <person name="Dos Santos R.A."/>
            <person name="Damasio A.R."/>
            <person name="Diallinas G."/>
            <person name="Emri T."/>
            <person name="Fekete E."/>
            <person name="Flipphi M."/>
            <person name="Freyberg S."/>
            <person name="Gallo A."/>
            <person name="Gournas C."/>
            <person name="Habgood R."/>
            <person name="Hainaut M."/>
            <person name="Harispe M.L."/>
            <person name="Henrissat B."/>
            <person name="Hilden K.S."/>
            <person name="Hope R."/>
            <person name="Hossain A."/>
            <person name="Karabika E."/>
            <person name="Karaffa L."/>
            <person name="Karanyi Z."/>
            <person name="Krasevec N."/>
            <person name="Kuo A."/>
            <person name="Kusch H."/>
            <person name="LaButti K."/>
            <person name="Lagendijk E.L."/>
            <person name="Lapidus A."/>
            <person name="Levasseur A."/>
            <person name="Lindquist E."/>
            <person name="Lipzen A."/>
            <person name="Logrieco A.F."/>
            <person name="MacCabe A."/>
            <person name="Maekelae M.R."/>
            <person name="Malavazi I."/>
            <person name="Melin P."/>
            <person name="Meyer V."/>
            <person name="Mielnichuk N."/>
            <person name="Miskei M."/>
            <person name="Molnar A.P."/>
            <person name="Mule G."/>
            <person name="Ngan C.Y."/>
            <person name="Orejas M."/>
            <person name="Orosz E."/>
            <person name="Ouedraogo J.P."/>
            <person name="Overkamp K.M."/>
            <person name="Park H.-S."/>
            <person name="Perrone G."/>
            <person name="Piumi F."/>
            <person name="Punt P.J."/>
            <person name="Ram A.F."/>
            <person name="Ramon A."/>
            <person name="Rauscher S."/>
            <person name="Record E."/>
            <person name="Riano-Pachon D.M."/>
            <person name="Robert V."/>
            <person name="Roehrig J."/>
            <person name="Ruller R."/>
            <person name="Salamov A."/>
            <person name="Salih N.S."/>
            <person name="Samson R.A."/>
            <person name="Sandor E."/>
            <person name="Sanguinetti M."/>
            <person name="Schuetze T."/>
            <person name="Sepcic K."/>
            <person name="Shelest E."/>
            <person name="Sherlock G."/>
            <person name="Sophianopoulou V."/>
            <person name="Squina F.M."/>
            <person name="Sun H."/>
            <person name="Susca A."/>
            <person name="Todd R.B."/>
            <person name="Tsang A."/>
            <person name="Unkles S.E."/>
            <person name="van de Wiele N."/>
            <person name="van Rossen-Uffink D."/>
            <person name="Oliveira J.V."/>
            <person name="Vesth T.C."/>
            <person name="Visser J."/>
            <person name="Yu J.-H."/>
            <person name="Zhou M."/>
            <person name="Andersen M.R."/>
            <person name="Archer D.B."/>
            <person name="Baker S.E."/>
            <person name="Benoit I."/>
            <person name="Brakhage A.A."/>
            <person name="Braus G.H."/>
            <person name="Fischer R."/>
            <person name="Frisvad J.C."/>
            <person name="Goldman G.H."/>
            <person name="Houbraken J."/>
            <person name="Oakley B."/>
            <person name="Pocsi I."/>
            <person name="Scazzocchio C."/>
            <person name="Seiboth B."/>
            <person name="vanKuyk P.A."/>
            <person name="Wortman J."/>
            <person name="Dyer P.S."/>
            <person name="Grigoriev I.V."/>
        </authorList>
    </citation>
    <scope>NUCLEOTIDE SEQUENCE [LARGE SCALE GENOMIC DNA]</scope>
    <source>
        <strain evidence="11">DTO 134E9</strain>
    </source>
</reference>
<dbReference type="SUPFAM" id="SSF103473">
    <property type="entry name" value="MFS general substrate transporter"/>
    <property type="match status" value="1"/>
</dbReference>
<feature type="transmembrane region" description="Helical" evidence="8">
    <location>
        <begin position="20"/>
        <end position="44"/>
    </location>
</feature>
<dbReference type="GO" id="GO:0022857">
    <property type="term" value="F:transmembrane transporter activity"/>
    <property type="evidence" value="ECO:0007669"/>
    <property type="project" value="InterPro"/>
</dbReference>
<dbReference type="InterPro" id="IPR011701">
    <property type="entry name" value="MFS"/>
</dbReference>
<gene>
    <name evidence="10" type="ORF">ASPWEDRAFT_161083</name>
</gene>
<dbReference type="PANTHER" id="PTHR23506:SF35">
    <property type="entry name" value="MAJOR FACILITATOR SUPERFAMILY (MFS) PROFILE DOMAIN-CONTAINING PROTEIN-RELATED"/>
    <property type="match status" value="1"/>
</dbReference>
<evidence type="ECO:0000313" key="11">
    <source>
        <dbReference type="Proteomes" id="UP000184383"/>
    </source>
</evidence>
<comment type="subcellular location">
    <subcellularLocation>
        <location evidence="1">Membrane</location>
        <topology evidence="1">Multi-pass membrane protein</topology>
    </subcellularLocation>
</comment>
<dbReference type="VEuPathDB" id="FungiDB:ASPWEDRAFT_161083"/>
<dbReference type="PANTHER" id="PTHR23506">
    <property type="entry name" value="GH10249P"/>
    <property type="match status" value="1"/>
</dbReference>
<keyword evidence="3" id="KW-0813">Transport</keyword>
<feature type="transmembrane region" description="Helical" evidence="8">
    <location>
        <begin position="181"/>
        <end position="201"/>
    </location>
</feature>
<dbReference type="PROSITE" id="PS50850">
    <property type="entry name" value="MFS"/>
    <property type="match status" value="1"/>
</dbReference>
<feature type="transmembrane region" description="Helical" evidence="8">
    <location>
        <begin position="287"/>
        <end position="308"/>
    </location>
</feature>
<evidence type="ECO:0000256" key="1">
    <source>
        <dbReference type="ARBA" id="ARBA00004141"/>
    </source>
</evidence>
<feature type="transmembrane region" description="Helical" evidence="8">
    <location>
        <begin position="315"/>
        <end position="335"/>
    </location>
</feature>
<dbReference type="InterPro" id="IPR020846">
    <property type="entry name" value="MFS_dom"/>
</dbReference>
<feature type="transmembrane region" description="Helical" evidence="8">
    <location>
        <begin position="431"/>
        <end position="452"/>
    </location>
</feature>
<feature type="transmembrane region" description="Helical" evidence="8">
    <location>
        <begin position="403"/>
        <end position="425"/>
    </location>
</feature>
<dbReference type="Proteomes" id="UP000184383">
    <property type="component" value="Unassembled WGS sequence"/>
</dbReference>
<evidence type="ECO:0000313" key="10">
    <source>
        <dbReference type="EMBL" id="OJJ31968.1"/>
    </source>
</evidence>
<evidence type="ECO:0000259" key="9">
    <source>
        <dbReference type="PROSITE" id="PS50850"/>
    </source>
</evidence>
<dbReference type="OrthoDB" id="5086884at2759"/>
<sequence>MVVADPLPMPFGYQWRSSRWFILSCITIALFADTFLFGFVVPILGYMLEGRLGLSSSHTQTLTTALLTVHGFLALLSAPIIAHFVDKAPDKKTPLLISLAGCFVGTLLVACTPSLWALFLGRIVQGLAGSGTWIVGLGTMSDMTGSDSLGQVMGIAMSFVSAGVIAGPMVAGALLELVGYWPAWSVPLGILALDILGRLVMIEPPSTKTESATNDSPDETSALIPEPSVDPDVAEPKNQSPHGFYGIILRDARILASILNGFSISALMASFDATIPLHVRAAFNWGSLPAGMIFLYLQLPFLVLAPLAGSLRDKVGGRAPTCAGWAILAPLFVLLGIPGDDRFPWASAESGGKTIYIVCIFGIGVAFCLVRGSGVVQMISVVKDFEAKNPNIFGPSGGTSRMYSLCEIAFSLGLMLGPLACGSLVETVGYFWMNVAMALLCLVNGVSSLLYFEGKTENTA</sequence>
<evidence type="ECO:0000256" key="5">
    <source>
        <dbReference type="ARBA" id="ARBA00022989"/>
    </source>
</evidence>
<dbReference type="InterPro" id="IPR001958">
    <property type="entry name" value="Tet-R_TetA/multi-R_MdtG-like"/>
</dbReference>
<evidence type="ECO:0000256" key="8">
    <source>
        <dbReference type="SAM" id="Phobius"/>
    </source>
</evidence>
<evidence type="ECO:0000256" key="4">
    <source>
        <dbReference type="ARBA" id="ARBA00022692"/>
    </source>
</evidence>
<dbReference type="PRINTS" id="PR01035">
    <property type="entry name" value="TCRTETA"/>
</dbReference>
<proteinExistence type="inferred from homology"/>
<evidence type="ECO:0000256" key="3">
    <source>
        <dbReference type="ARBA" id="ARBA00022448"/>
    </source>
</evidence>
<comment type="similarity">
    <text evidence="2">Belongs to the major facilitator superfamily. Vesicular transporter family.</text>
</comment>
<dbReference type="InterPro" id="IPR036259">
    <property type="entry name" value="MFS_trans_sf"/>
</dbReference>
<feature type="region of interest" description="Disordered" evidence="7">
    <location>
        <begin position="206"/>
        <end position="237"/>
    </location>
</feature>
<dbReference type="GeneID" id="63745655"/>
<protein>
    <recommendedName>
        <fullName evidence="9">Major facilitator superfamily (MFS) profile domain-containing protein</fullName>
    </recommendedName>
</protein>
<organism evidence="10 11">
    <name type="scientific">Aspergillus wentii DTO 134E9</name>
    <dbReference type="NCBI Taxonomy" id="1073089"/>
    <lineage>
        <taxon>Eukaryota</taxon>
        <taxon>Fungi</taxon>
        <taxon>Dikarya</taxon>
        <taxon>Ascomycota</taxon>
        <taxon>Pezizomycotina</taxon>
        <taxon>Eurotiomycetes</taxon>
        <taxon>Eurotiomycetidae</taxon>
        <taxon>Eurotiales</taxon>
        <taxon>Aspergillaceae</taxon>
        <taxon>Aspergillus</taxon>
        <taxon>Aspergillus subgen. Cremei</taxon>
    </lineage>
</organism>
<feature type="compositionally biased region" description="Polar residues" evidence="7">
    <location>
        <begin position="206"/>
        <end position="215"/>
    </location>
</feature>
<feature type="transmembrane region" description="Helical" evidence="8">
    <location>
        <begin position="96"/>
        <end position="117"/>
    </location>
</feature>
<dbReference type="CDD" id="cd17325">
    <property type="entry name" value="MFS_MdtG_SLC18_like"/>
    <property type="match status" value="1"/>
</dbReference>
<feature type="transmembrane region" description="Helical" evidence="8">
    <location>
        <begin position="152"/>
        <end position="175"/>
    </location>
</feature>
<dbReference type="EMBL" id="KV878215">
    <property type="protein sequence ID" value="OJJ31968.1"/>
    <property type="molecule type" value="Genomic_DNA"/>
</dbReference>
<keyword evidence="6 8" id="KW-0472">Membrane</keyword>
<evidence type="ECO:0000256" key="2">
    <source>
        <dbReference type="ARBA" id="ARBA00006829"/>
    </source>
</evidence>
<dbReference type="Pfam" id="PF07690">
    <property type="entry name" value="MFS_1"/>
    <property type="match status" value="1"/>
</dbReference>